<dbReference type="EMBL" id="WMBF01000403">
    <property type="protein sequence ID" value="MBW5424957.1"/>
    <property type="molecule type" value="Genomic_DNA"/>
</dbReference>
<comment type="caution">
    <text evidence="2">The sequence shown here is derived from an EMBL/GenBank/DDBJ whole genome shotgun (WGS) entry which is preliminary data.</text>
</comment>
<feature type="domain" description="NACHT" evidence="1">
    <location>
        <begin position="255"/>
        <end position="585"/>
    </location>
</feature>
<dbReference type="PROSITE" id="PS50837">
    <property type="entry name" value="NACHT"/>
    <property type="match status" value="1"/>
</dbReference>
<keyword evidence="3" id="KW-1185">Reference proteome</keyword>
<evidence type="ECO:0000259" key="1">
    <source>
        <dbReference type="PROSITE" id="PS50837"/>
    </source>
</evidence>
<protein>
    <submittedName>
        <fullName evidence="2">NACHT domain-containing protein</fullName>
    </submittedName>
</protein>
<dbReference type="Pfam" id="PF05729">
    <property type="entry name" value="NACHT"/>
    <property type="match status" value="1"/>
</dbReference>
<organism evidence="2 3">
    <name type="scientific">Streptomyces anatolicus</name>
    <dbReference type="NCBI Taxonomy" id="2675858"/>
    <lineage>
        <taxon>Bacteria</taxon>
        <taxon>Bacillati</taxon>
        <taxon>Actinomycetota</taxon>
        <taxon>Actinomycetes</taxon>
        <taxon>Kitasatosporales</taxon>
        <taxon>Streptomycetaceae</taxon>
        <taxon>Streptomyces</taxon>
    </lineage>
</organism>
<proteinExistence type="predicted"/>
<dbReference type="InterPro" id="IPR007111">
    <property type="entry name" value="NACHT_NTPase"/>
</dbReference>
<dbReference type="Pfam" id="PF22733">
    <property type="entry name" value="NNH1"/>
    <property type="match status" value="1"/>
</dbReference>
<accession>A0ABS6YUB2</accession>
<evidence type="ECO:0000313" key="2">
    <source>
        <dbReference type="EMBL" id="MBW5424957.1"/>
    </source>
</evidence>
<dbReference type="Gene3D" id="3.40.50.300">
    <property type="entry name" value="P-loop containing nucleotide triphosphate hydrolases"/>
    <property type="match status" value="1"/>
</dbReference>
<sequence length="907" mass="100459">MEPAVIGARLASSIVGPLIRKLFVAEGAGAGLVDRPVRVSHLVSFRGEKRTLSDKDLHKISEELVKRAAHSTGVEERLPSFEKQAVIHAVTDSLRSLGTLDMDDVQAVHLGHLRLSQHLRAQNRTATLGLSQDAVALHAGVLDTACLHILNFFTQRSTFVPRTLLEQSRGIEELTRKIDSLITRSPSPADGPFEEHYSDYIAAKHGKLSIFGLDLSGAPESWLLDVAYLRLGAAADALSATPTVVPADHVLAGRNRVLLRGVAGSGKTTLVQWLAVSTAKRSLDEQLLYLYGLVPFVLPLRTLTRGGAPLPTPDRFLSAVDCPIAGSQPHGWIDRVLRAGRGLVLIDGIDEIPEDDRNAARHWLRELLSAYPDNRWLVTSRPSAVRERWLTDDDFAELDLAPMNRDNIAEFIQRWHKAAGISDQYASDLLRAVRAQQDLSRLAINPLMCGLICALHQDRRGYLPQGRKEIYDAALSMLLFRRDRERGVHKCGPIHISEAEHIQLIQKLAYWMIRNGRSEMNRTDAVELLGHVLPAMPKVAEQGTPEAVYRHLLVRSGLLREPSADSMDFVHRTFQDYLGAKAAVEGLDFDFLIANAHLDQWEDVIRMAVAHARPTERTYLLNGLIRREDTSRQSLDRLHLLAAACLEHATELAPSVRAEVQERAAALIPPRSADQARALAEVGPVVLELLTGPRELPPRPATPDPYASDEQKAEALAAEDAHRAVADEAYFTVLTATQIATYAAIEVLALYRNHPDLRVRNELAQAWNRYDTDLYGQEVIAHLADEGLYFPVSNLRELRALHSFGGRSRIKITGELTVDEFVAGCPSQRLTHLWVEADMGPTWDWLTLFPKLCELTIETLLPSIDLSTLERVRSLLTLRVPEDAVLVGAHLLPESTKVVRGIGANPG</sequence>
<dbReference type="PANTHER" id="PTHR46844">
    <property type="entry name" value="SLR5058 PROTEIN"/>
    <property type="match status" value="1"/>
</dbReference>
<name>A0ABS6YUB2_9ACTN</name>
<dbReference type="PANTHER" id="PTHR46844:SF1">
    <property type="entry name" value="SLR5058 PROTEIN"/>
    <property type="match status" value="1"/>
</dbReference>
<dbReference type="RefSeq" id="WP_219691366.1">
    <property type="nucleotide sequence ID" value="NZ_WMBF01000403.1"/>
</dbReference>
<dbReference type="InterPro" id="IPR054547">
    <property type="entry name" value="NNH1"/>
</dbReference>
<dbReference type="SUPFAM" id="SSF52540">
    <property type="entry name" value="P-loop containing nucleoside triphosphate hydrolases"/>
    <property type="match status" value="1"/>
</dbReference>
<dbReference type="Proteomes" id="UP001197114">
    <property type="component" value="Unassembled WGS sequence"/>
</dbReference>
<reference evidence="2 3" key="1">
    <citation type="submission" date="2019-11" db="EMBL/GenBank/DDBJ databases">
        <authorList>
            <person name="Ay H."/>
        </authorList>
    </citation>
    <scope>NUCLEOTIDE SEQUENCE [LARGE SCALE GENOMIC DNA]</scope>
    <source>
        <strain evidence="2 3">BG9H</strain>
    </source>
</reference>
<evidence type="ECO:0000313" key="3">
    <source>
        <dbReference type="Proteomes" id="UP001197114"/>
    </source>
</evidence>
<gene>
    <name evidence="2" type="ORF">GKQ77_25895</name>
</gene>
<dbReference type="InterPro" id="IPR027417">
    <property type="entry name" value="P-loop_NTPase"/>
</dbReference>